<dbReference type="PROSITE" id="PS50103">
    <property type="entry name" value="ZF_C3H1"/>
    <property type="match status" value="3"/>
</dbReference>
<dbReference type="Gramene" id="ERN09557">
    <property type="protein sequence ID" value="ERN09557"/>
    <property type="gene ID" value="AMTR_s00029p00158730"/>
</dbReference>
<evidence type="ECO:0000256" key="1">
    <source>
        <dbReference type="ARBA" id="ARBA00022723"/>
    </source>
</evidence>
<evidence type="ECO:0000256" key="2">
    <source>
        <dbReference type="ARBA" id="ARBA00022737"/>
    </source>
</evidence>
<feature type="domain" description="C3H1-type" evidence="8">
    <location>
        <begin position="99"/>
        <end position="126"/>
    </location>
</feature>
<feature type="compositionally biased region" description="Basic and acidic residues" evidence="7">
    <location>
        <begin position="422"/>
        <end position="449"/>
    </location>
</feature>
<dbReference type="STRING" id="13333.W1PHS8"/>
<dbReference type="InterPro" id="IPR041686">
    <property type="entry name" value="Znf-CCCH_3"/>
</dbReference>
<feature type="compositionally biased region" description="Polar residues" evidence="7">
    <location>
        <begin position="125"/>
        <end position="146"/>
    </location>
</feature>
<feature type="zinc finger region" description="C3H1-type" evidence="6">
    <location>
        <begin position="37"/>
        <end position="63"/>
    </location>
</feature>
<keyword evidence="4 6" id="KW-0862">Zinc</keyword>
<evidence type="ECO:0000313" key="10">
    <source>
        <dbReference type="Proteomes" id="UP000017836"/>
    </source>
</evidence>
<gene>
    <name evidence="9" type="ORF">AMTR_s00029p00158730</name>
</gene>
<dbReference type="AlphaFoldDB" id="W1PHS8"/>
<feature type="region of interest" description="Disordered" evidence="7">
    <location>
        <begin position="401"/>
        <end position="534"/>
    </location>
</feature>
<keyword evidence="2" id="KW-0677">Repeat</keyword>
<dbReference type="GO" id="GO:0008270">
    <property type="term" value="F:zinc ion binding"/>
    <property type="evidence" value="ECO:0007669"/>
    <property type="project" value="UniProtKB-KW"/>
</dbReference>
<reference evidence="10" key="1">
    <citation type="journal article" date="2013" name="Science">
        <title>The Amborella genome and the evolution of flowering plants.</title>
        <authorList>
            <consortium name="Amborella Genome Project"/>
        </authorList>
    </citation>
    <scope>NUCLEOTIDE SEQUENCE [LARGE SCALE GENOMIC DNA]</scope>
</reference>
<feature type="compositionally biased region" description="Acidic residues" evidence="7">
    <location>
        <begin position="688"/>
        <end position="700"/>
    </location>
</feature>
<dbReference type="eggNOG" id="KOG4791">
    <property type="taxonomic scope" value="Eukaryota"/>
</dbReference>
<dbReference type="OMA" id="QNSGIRR"/>
<dbReference type="GO" id="GO:0003677">
    <property type="term" value="F:DNA binding"/>
    <property type="evidence" value="ECO:0007669"/>
    <property type="project" value="UniProtKB-KW"/>
</dbReference>
<dbReference type="OrthoDB" id="5395350at2759"/>
<feature type="zinc finger region" description="C3H1-type" evidence="6">
    <location>
        <begin position="99"/>
        <end position="126"/>
    </location>
</feature>
<dbReference type="SMART" id="SM00356">
    <property type="entry name" value="ZnF_C3H1"/>
    <property type="match status" value="3"/>
</dbReference>
<dbReference type="GO" id="GO:0003729">
    <property type="term" value="F:mRNA binding"/>
    <property type="evidence" value="ECO:0000318"/>
    <property type="project" value="GO_Central"/>
</dbReference>
<feature type="compositionally biased region" description="Acidic residues" evidence="7">
    <location>
        <begin position="723"/>
        <end position="742"/>
    </location>
</feature>
<protein>
    <recommendedName>
        <fullName evidence="8">C3H1-type domain-containing protein</fullName>
    </recommendedName>
</protein>
<dbReference type="InterPro" id="IPR000571">
    <property type="entry name" value="Znf_CCCH"/>
</dbReference>
<evidence type="ECO:0000256" key="3">
    <source>
        <dbReference type="ARBA" id="ARBA00022771"/>
    </source>
</evidence>
<feature type="compositionally biased region" description="Low complexity" evidence="7">
    <location>
        <begin position="169"/>
        <end position="181"/>
    </location>
</feature>
<feature type="compositionally biased region" description="Basic and acidic residues" evidence="7">
    <location>
        <begin position="613"/>
        <end position="631"/>
    </location>
</feature>
<evidence type="ECO:0000256" key="6">
    <source>
        <dbReference type="PROSITE-ProRule" id="PRU00723"/>
    </source>
</evidence>
<evidence type="ECO:0000313" key="9">
    <source>
        <dbReference type="EMBL" id="ERN09557.1"/>
    </source>
</evidence>
<keyword evidence="1 6" id="KW-0479">Metal-binding</keyword>
<dbReference type="Gene3D" id="4.10.1000.10">
    <property type="entry name" value="Zinc finger, CCCH-type"/>
    <property type="match status" value="1"/>
</dbReference>
<organism evidence="9 10">
    <name type="scientific">Amborella trichopoda</name>
    <dbReference type="NCBI Taxonomy" id="13333"/>
    <lineage>
        <taxon>Eukaryota</taxon>
        <taxon>Viridiplantae</taxon>
        <taxon>Streptophyta</taxon>
        <taxon>Embryophyta</taxon>
        <taxon>Tracheophyta</taxon>
        <taxon>Spermatophyta</taxon>
        <taxon>Magnoliopsida</taxon>
        <taxon>Amborellales</taxon>
        <taxon>Amborellaceae</taxon>
        <taxon>Amborella</taxon>
    </lineage>
</organism>
<evidence type="ECO:0000256" key="4">
    <source>
        <dbReference type="ARBA" id="ARBA00022833"/>
    </source>
</evidence>
<dbReference type="Pfam" id="PF14608">
    <property type="entry name" value="zf-CCCH_2"/>
    <property type="match status" value="1"/>
</dbReference>
<feature type="compositionally biased region" description="Basic and acidic residues" evidence="7">
    <location>
        <begin position="639"/>
        <end position="656"/>
    </location>
</feature>
<name>W1PHS8_AMBTC</name>
<dbReference type="HOGENOM" id="CLU_025172_0_0_1"/>
<feature type="compositionally biased region" description="Basic and acidic residues" evidence="7">
    <location>
        <begin position="471"/>
        <end position="485"/>
    </location>
</feature>
<evidence type="ECO:0000256" key="7">
    <source>
        <dbReference type="SAM" id="MobiDB-lite"/>
    </source>
</evidence>
<keyword evidence="10" id="KW-1185">Reference proteome</keyword>
<feature type="region of interest" description="Disordered" evidence="7">
    <location>
        <begin position="556"/>
        <end position="753"/>
    </location>
</feature>
<dbReference type="KEGG" id="atr:18437713"/>
<evidence type="ECO:0000259" key="8">
    <source>
        <dbReference type="PROSITE" id="PS50103"/>
    </source>
</evidence>
<sequence>MEDEAIKRNTDCVYFLASPLTCKNGSECEFRHSESARVNPRDCWFWLNGNCLNPKCAFRHPPLDGLLGTTGMPTANSSALALPPSVPTQTPLPAAAASTKQITPCIFFRKRLCLKGDKCPFLHINPSSSGSQATPPSVKAGSTVTDLPQPLKAPSNANGPEIPNIHQRNSPNFPSKNSPPKFTKPSPNLVKLSPPNFAKPSPPKNTSQNSTPGGIPPVSKPAMDVESSPQTGVTVRKAMVHIDEFGRSKATIAPMSCGNLINRLQVHHSRGLDYNGREPGEFFSETSPGFDVLVDEQREESDYKDLGRGRRISSLHAFSYPQSSHVDWNANPDREARTPLDRETRGHINAYDSHGRARDWLGREQSGASIEKNIERRPSVVSERRIVREESPDRVDTFDLRQQISKRRKVNGSRSVVSPSRGHGEMHQREEGLLEEQKFPRPLPHRDQPHISSETTVSRRLQGRLKLPRKSSPEFHQETSLDIRARGPQSNPSGFIGRNHERLKRRLPEVNTMEGKDSVVKGNETSSHSFNFAGPKSLAELKSGKVSDRVKSEVVVGEESAKLGKGLSQESVGSLPFDGPKPLSMILKEKREMGSGNPVLPRKPDEATEVDIEERTLAEKEGTQVEGEGTHVYENQSPESEKEENTSPNGCREELKATIPGRTAETVESEIRLISDGLSSPQRRDDVEMIDAEEDPEGEAYDQREGESDYGALEGRDWKMGEENADDNADQDDDYLDDEDGDDFARRLGVMFS</sequence>
<dbReference type="Pfam" id="PF15663">
    <property type="entry name" value="zf-CCCH_3"/>
    <property type="match status" value="1"/>
</dbReference>
<dbReference type="EMBL" id="KI392980">
    <property type="protein sequence ID" value="ERN09557.1"/>
    <property type="molecule type" value="Genomic_DNA"/>
</dbReference>
<feature type="compositionally biased region" description="Polar residues" evidence="7">
    <location>
        <begin position="450"/>
        <end position="459"/>
    </location>
</feature>
<feature type="zinc finger region" description="C3H1-type" evidence="6">
    <location>
        <begin position="6"/>
        <end position="35"/>
    </location>
</feature>
<evidence type="ECO:0000256" key="5">
    <source>
        <dbReference type="ARBA" id="ARBA00023125"/>
    </source>
</evidence>
<dbReference type="Proteomes" id="UP000017836">
    <property type="component" value="Unassembled WGS sequence"/>
</dbReference>
<feature type="domain" description="C3H1-type" evidence="8">
    <location>
        <begin position="37"/>
        <end position="63"/>
    </location>
</feature>
<keyword evidence="5" id="KW-0238">DNA-binding</keyword>
<dbReference type="FunFam" id="4.10.1000.10:FF:000021">
    <property type="entry name" value="Zinc finger CCCH domain-containing protein 17"/>
    <property type="match status" value="1"/>
</dbReference>
<proteinExistence type="predicted"/>
<keyword evidence="3 6" id="KW-0863">Zinc-finger</keyword>
<dbReference type="PANTHER" id="PTHR15725">
    <property type="entry name" value="ZN-FINGER, C-X8-C-X5-C-X3-H TYPE-CONTAINING"/>
    <property type="match status" value="1"/>
</dbReference>
<feature type="domain" description="C3H1-type" evidence="8">
    <location>
        <begin position="6"/>
        <end position="35"/>
    </location>
</feature>
<accession>W1PHS8</accession>
<feature type="region of interest" description="Disordered" evidence="7">
    <location>
        <begin position="125"/>
        <end position="232"/>
    </location>
</feature>
<dbReference type="PANTHER" id="PTHR15725:SF14">
    <property type="entry name" value="ZINC FINGER CCCH DOMAIN-CONTAINING PROTEIN 11A"/>
    <property type="match status" value="1"/>
</dbReference>